<evidence type="ECO:0000313" key="2">
    <source>
        <dbReference type="Proteomes" id="UP000887565"/>
    </source>
</evidence>
<keyword evidence="2" id="KW-1185">Reference proteome</keyword>
<accession>A0A915ILT2</accession>
<protein>
    <submittedName>
        <fullName evidence="3">Uncharacterized protein</fullName>
    </submittedName>
</protein>
<reference evidence="3" key="1">
    <citation type="submission" date="2022-11" db="UniProtKB">
        <authorList>
            <consortium name="WormBaseParasite"/>
        </authorList>
    </citation>
    <scope>IDENTIFICATION</scope>
</reference>
<evidence type="ECO:0000313" key="3">
    <source>
        <dbReference type="WBParaSite" id="nRc.2.0.1.t14921-RA"/>
    </source>
</evidence>
<organism evidence="2 3">
    <name type="scientific">Romanomermis culicivorax</name>
    <name type="common">Nematode worm</name>
    <dbReference type="NCBI Taxonomy" id="13658"/>
    <lineage>
        <taxon>Eukaryota</taxon>
        <taxon>Metazoa</taxon>
        <taxon>Ecdysozoa</taxon>
        <taxon>Nematoda</taxon>
        <taxon>Enoplea</taxon>
        <taxon>Dorylaimia</taxon>
        <taxon>Mermithida</taxon>
        <taxon>Mermithoidea</taxon>
        <taxon>Mermithidae</taxon>
        <taxon>Romanomermis</taxon>
    </lineage>
</organism>
<proteinExistence type="predicted"/>
<dbReference type="AlphaFoldDB" id="A0A915ILT2"/>
<name>A0A915ILT2_ROMCU</name>
<dbReference type="WBParaSite" id="nRc.2.0.1.t14921-RA">
    <property type="protein sequence ID" value="nRc.2.0.1.t14921-RA"/>
    <property type="gene ID" value="nRc.2.0.1.g14921"/>
</dbReference>
<evidence type="ECO:0000256" key="1">
    <source>
        <dbReference type="SAM" id="MobiDB-lite"/>
    </source>
</evidence>
<dbReference type="Proteomes" id="UP000887565">
    <property type="component" value="Unplaced"/>
</dbReference>
<feature type="region of interest" description="Disordered" evidence="1">
    <location>
        <begin position="148"/>
        <end position="169"/>
    </location>
</feature>
<sequence length="230" mass="25447">MSSAKLYLNQQVKTTDLIREYNWRKLPALPEFLTLETDDGKNFSGEDGPFHQGKKVASDFEDWRKKFYNPHSMYFTITWLPNGTSSRLLSSGNLILNKKVSELCAFMSTTSIVVYEEGSKDKCCAPEGPNSNDGGHAEIGDGHAETFGRQLHPQQSDGKGSSGLGGRRKISDLSSRIKSSTIWKYSFCIILEACDILVCKSKDAKRSKSGHEIQKAVAAQKLGDAENTVN</sequence>